<protein>
    <submittedName>
        <fullName evidence="1">Uncharacterized protein</fullName>
    </submittedName>
</protein>
<keyword evidence="2" id="KW-1185">Reference proteome</keyword>
<evidence type="ECO:0000313" key="1">
    <source>
        <dbReference type="EMBL" id="KAK7409263.1"/>
    </source>
</evidence>
<evidence type="ECO:0000313" key="2">
    <source>
        <dbReference type="Proteomes" id="UP001498476"/>
    </source>
</evidence>
<organism evidence="1 2">
    <name type="scientific">Neonectria punicea</name>
    <dbReference type="NCBI Taxonomy" id="979145"/>
    <lineage>
        <taxon>Eukaryota</taxon>
        <taxon>Fungi</taxon>
        <taxon>Dikarya</taxon>
        <taxon>Ascomycota</taxon>
        <taxon>Pezizomycotina</taxon>
        <taxon>Sordariomycetes</taxon>
        <taxon>Hypocreomycetidae</taxon>
        <taxon>Hypocreales</taxon>
        <taxon>Nectriaceae</taxon>
        <taxon>Neonectria</taxon>
    </lineage>
</organism>
<proteinExistence type="predicted"/>
<dbReference type="EMBL" id="JAZAVJ010000157">
    <property type="protein sequence ID" value="KAK7409263.1"/>
    <property type="molecule type" value="Genomic_DNA"/>
</dbReference>
<comment type="caution">
    <text evidence="1">The sequence shown here is derived from an EMBL/GenBank/DDBJ whole genome shotgun (WGS) entry which is preliminary data.</text>
</comment>
<dbReference type="Proteomes" id="UP001498476">
    <property type="component" value="Unassembled WGS sequence"/>
</dbReference>
<accession>A0ABR1GUQ0</accession>
<gene>
    <name evidence="1" type="ORF">QQX98_008573</name>
</gene>
<sequence>MAIPLLYGLYKLTNRNDETITAKPKIAEAFMSAYQRSRHHENKSIISEGQADINTGSRDVYIASRVLMGGRFGGAVGRVDKEYVDQVKDLMTAGLYRALDDAPDPSHHWCDYLHQLQATSLTTGWNYYTNETFNMGDGWTKYKLGSTNFNDIAIRNSGESNS</sequence>
<name>A0ABR1GUQ0_9HYPO</name>
<reference evidence="1 2" key="1">
    <citation type="journal article" date="2025" name="Microbiol. Resour. Announc.">
        <title>Draft genome sequences for Neonectria magnoliae and Neonectria punicea, canker pathogens of Liriodendron tulipifera and Acer saccharum in West Virginia.</title>
        <authorList>
            <person name="Petronek H.M."/>
            <person name="Kasson M.T."/>
            <person name="Metheny A.M."/>
            <person name="Stauder C.M."/>
            <person name="Lovett B."/>
            <person name="Lynch S.C."/>
            <person name="Garnas J.R."/>
            <person name="Kasson L.R."/>
            <person name="Stajich J.E."/>
        </authorList>
    </citation>
    <scope>NUCLEOTIDE SEQUENCE [LARGE SCALE GENOMIC DNA]</scope>
    <source>
        <strain evidence="1 2">NRRL 64653</strain>
    </source>
</reference>